<evidence type="ECO:0000313" key="3">
    <source>
        <dbReference type="EMBL" id="KIK62045.1"/>
    </source>
</evidence>
<organism evidence="3 4">
    <name type="scientific">Collybiopsis luxurians FD-317 M1</name>
    <dbReference type="NCBI Taxonomy" id="944289"/>
    <lineage>
        <taxon>Eukaryota</taxon>
        <taxon>Fungi</taxon>
        <taxon>Dikarya</taxon>
        <taxon>Basidiomycota</taxon>
        <taxon>Agaricomycotina</taxon>
        <taxon>Agaricomycetes</taxon>
        <taxon>Agaricomycetidae</taxon>
        <taxon>Agaricales</taxon>
        <taxon>Marasmiineae</taxon>
        <taxon>Omphalotaceae</taxon>
        <taxon>Collybiopsis</taxon>
        <taxon>Collybiopsis luxurians</taxon>
    </lineage>
</organism>
<keyword evidence="2" id="KW-0472">Membrane</keyword>
<dbReference type="AlphaFoldDB" id="A0A0D0BE73"/>
<evidence type="ECO:0000256" key="2">
    <source>
        <dbReference type="SAM" id="Phobius"/>
    </source>
</evidence>
<evidence type="ECO:0000313" key="4">
    <source>
        <dbReference type="Proteomes" id="UP000053593"/>
    </source>
</evidence>
<dbReference type="EMBL" id="KN834769">
    <property type="protein sequence ID" value="KIK62045.1"/>
    <property type="molecule type" value="Genomic_DNA"/>
</dbReference>
<evidence type="ECO:0000256" key="1">
    <source>
        <dbReference type="SAM" id="MobiDB-lite"/>
    </source>
</evidence>
<feature type="transmembrane region" description="Helical" evidence="2">
    <location>
        <begin position="28"/>
        <end position="50"/>
    </location>
</feature>
<reference evidence="3 4" key="1">
    <citation type="submission" date="2014-04" db="EMBL/GenBank/DDBJ databases">
        <title>Evolutionary Origins and Diversification of the Mycorrhizal Mutualists.</title>
        <authorList>
            <consortium name="DOE Joint Genome Institute"/>
            <consortium name="Mycorrhizal Genomics Consortium"/>
            <person name="Kohler A."/>
            <person name="Kuo A."/>
            <person name="Nagy L.G."/>
            <person name="Floudas D."/>
            <person name="Copeland A."/>
            <person name="Barry K.W."/>
            <person name="Cichocki N."/>
            <person name="Veneault-Fourrey C."/>
            <person name="LaButti K."/>
            <person name="Lindquist E.A."/>
            <person name="Lipzen A."/>
            <person name="Lundell T."/>
            <person name="Morin E."/>
            <person name="Murat C."/>
            <person name="Riley R."/>
            <person name="Ohm R."/>
            <person name="Sun H."/>
            <person name="Tunlid A."/>
            <person name="Henrissat B."/>
            <person name="Grigoriev I.V."/>
            <person name="Hibbett D.S."/>
            <person name="Martin F."/>
        </authorList>
    </citation>
    <scope>NUCLEOTIDE SEQUENCE [LARGE SCALE GENOMIC DNA]</scope>
    <source>
        <strain evidence="3 4">FD-317 M1</strain>
    </source>
</reference>
<keyword evidence="2" id="KW-0812">Transmembrane</keyword>
<dbReference type="HOGENOM" id="CLU_1970805_0_0_1"/>
<accession>A0A0D0BE73</accession>
<keyword evidence="2" id="KW-1133">Transmembrane helix</keyword>
<proteinExistence type="predicted"/>
<gene>
    <name evidence="3" type="ORF">GYMLUDRAFT_58592</name>
</gene>
<protein>
    <submittedName>
        <fullName evidence="3">Uncharacterized protein</fullName>
    </submittedName>
</protein>
<name>A0A0D0BE73_9AGAR</name>
<dbReference type="Proteomes" id="UP000053593">
    <property type="component" value="Unassembled WGS sequence"/>
</dbReference>
<sequence>MSSQEFQRLLGGTKTSSKSMPRLSSNRAFNIQMLPIFLELILILIPGYFFGLSDNLYSPVSEKAPYRRASLNVSPPCRACGSDRTRPPSYSESSVGVGYDLLPKQVTEKISPTGCDIGASNVFHTST</sequence>
<feature type="region of interest" description="Disordered" evidence="1">
    <location>
        <begin position="1"/>
        <end position="21"/>
    </location>
</feature>
<keyword evidence="4" id="KW-1185">Reference proteome</keyword>